<name>A0A9X2BVR0_9PROT</name>
<gene>
    <name evidence="3" type="ORF">M0638_01295</name>
</gene>
<feature type="domain" description="DUF1835" evidence="2">
    <location>
        <begin position="124"/>
        <end position="229"/>
    </location>
</feature>
<keyword evidence="4" id="KW-1185">Reference proteome</keyword>
<dbReference type="AlphaFoldDB" id="A0A9X2BVR0"/>
<comment type="caution">
    <text evidence="3">The sequence shown here is derived from an EMBL/GenBank/DDBJ whole genome shotgun (WGS) entry which is preliminary data.</text>
</comment>
<dbReference type="RefSeq" id="WP_248665139.1">
    <property type="nucleotide sequence ID" value="NZ_JALPRX010000006.1"/>
</dbReference>
<evidence type="ECO:0000313" key="4">
    <source>
        <dbReference type="Proteomes" id="UP001139516"/>
    </source>
</evidence>
<protein>
    <submittedName>
        <fullName evidence="3">DUF1835 domain-containing protein</fullName>
    </submittedName>
</protein>
<evidence type="ECO:0000256" key="1">
    <source>
        <dbReference type="SAM" id="MobiDB-lite"/>
    </source>
</evidence>
<dbReference type="InterPro" id="IPR014973">
    <property type="entry name" value="DUF1835"/>
</dbReference>
<sequence length="446" mass="49035">MSDRSHGRAASVAPNPSSPFRLNLEQQRKRAKELLRALRAGEPQALRRFRLHHPLAGGPLVGGMDGPGLPGRLARLSEAQLVIARELGLPSWPRLVAHVAASARSLAGIERGDPAPDRDMTTLHLRCGSDIGPGLREAGFVGEFLEYSDPFCQGPVPDAPDWLERRADFLSHAYGAGTGMSRAEITAKLHLAEESLLAAPARYERIVLWFEHDTYDQLILARCLAHFARTAPPRLELVSPARYPGSVRFIGLGQLPPEALRLLWAERTPVPIEALHAGGAVWDALRAPDPRPLAALAREGTPGIPQLGRAVRRHCRELPWTTDGLGLTQRLILQLVAEAPRMAGQVFHALMTEREPLPWMTDLICHDMVEGLRAVERPVLAGRYEDADRRWFREHLTITPLGRAVLAGTVDWLSLGPRPRWVGGVSISGSGPCWRWDEDGAAAVQR</sequence>
<evidence type="ECO:0000313" key="3">
    <source>
        <dbReference type="EMBL" id="MCK8783015.1"/>
    </source>
</evidence>
<accession>A0A9X2BVR0</accession>
<dbReference type="Proteomes" id="UP001139516">
    <property type="component" value="Unassembled WGS sequence"/>
</dbReference>
<evidence type="ECO:0000259" key="2">
    <source>
        <dbReference type="Pfam" id="PF08874"/>
    </source>
</evidence>
<dbReference type="Pfam" id="PF08874">
    <property type="entry name" value="DUF1835"/>
    <property type="match status" value="1"/>
</dbReference>
<reference evidence="3" key="1">
    <citation type="submission" date="2022-04" db="EMBL/GenBank/DDBJ databases">
        <title>Roseomonas acroporae sp. nov., isolated from coral Acropora digitifera.</title>
        <authorList>
            <person name="Sun H."/>
        </authorList>
    </citation>
    <scope>NUCLEOTIDE SEQUENCE</scope>
    <source>
        <strain evidence="3">NAR14</strain>
    </source>
</reference>
<dbReference type="EMBL" id="JALPRX010000006">
    <property type="protein sequence ID" value="MCK8783015.1"/>
    <property type="molecule type" value="Genomic_DNA"/>
</dbReference>
<feature type="region of interest" description="Disordered" evidence="1">
    <location>
        <begin position="1"/>
        <end position="22"/>
    </location>
</feature>
<organism evidence="3 4">
    <name type="scientific">Roseomonas acroporae</name>
    <dbReference type="NCBI Taxonomy" id="2937791"/>
    <lineage>
        <taxon>Bacteria</taxon>
        <taxon>Pseudomonadati</taxon>
        <taxon>Pseudomonadota</taxon>
        <taxon>Alphaproteobacteria</taxon>
        <taxon>Acetobacterales</taxon>
        <taxon>Roseomonadaceae</taxon>
        <taxon>Roseomonas</taxon>
    </lineage>
</organism>
<proteinExistence type="predicted"/>